<dbReference type="RefSeq" id="WP_264774967.1">
    <property type="nucleotide sequence ID" value="NZ_AP026560.1"/>
</dbReference>
<proteinExistence type="predicted"/>
<evidence type="ECO:0000313" key="3">
    <source>
        <dbReference type="Proteomes" id="UP001064971"/>
    </source>
</evidence>
<sequence length="182" mass="20147">MLEFLKMLNQSSAKQLNKSPASTDELVDLIGGNSLYDGAYFILNRLMSSKCTELCLLLAPNFKGYITAIGHDWLGNIYAADTSRMMDGHPLILYFDVNSQEVLNTQQNLIEFHGNTLTSQGEGVLRLGEYDKWTESGLPLKDASRCIGYTIPLALGGSTELDNMEEVDIEVYWELTGQIGAP</sequence>
<keyword evidence="3" id="KW-1185">Reference proteome</keyword>
<gene>
    <name evidence="2" type="ORF">DAETH_22330</name>
</gene>
<evidence type="ECO:0000259" key="1">
    <source>
        <dbReference type="Pfam" id="PF08906"/>
    </source>
</evidence>
<dbReference type="Pfam" id="PF08906">
    <property type="entry name" value="T6SS_Tdi1_C"/>
    <property type="match status" value="1"/>
</dbReference>
<accession>A0ABM8AEQ1</accession>
<dbReference type="InterPro" id="IPR015002">
    <property type="entry name" value="T6SS_Tdi1_C"/>
</dbReference>
<name>A0ABM8AEQ1_9DEIO</name>
<dbReference type="Proteomes" id="UP001064971">
    <property type="component" value="Chromosome"/>
</dbReference>
<dbReference type="EMBL" id="AP026560">
    <property type="protein sequence ID" value="BDP42264.1"/>
    <property type="molecule type" value="Genomic_DNA"/>
</dbReference>
<organism evidence="2 3">
    <name type="scientific">Deinococcus aetherius</name>
    <dbReference type="NCBI Taxonomy" id="200252"/>
    <lineage>
        <taxon>Bacteria</taxon>
        <taxon>Thermotogati</taxon>
        <taxon>Deinococcota</taxon>
        <taxon>Deinococci</taxon>
        <taxon>Deinococcales</taxon>
        <taxon>Deinococcaceae</taxon>
        <taxon>Deinococcus</taxon>
    </lineage>
</organism>
<feature type="domain" description="T6SS immunity protein Tdi1 C-terminal" evidence="1">
    <location>
        <begin position="135"/>
        <end position="179"/>
    </location>
</feature>
<protein>
    <recommendedName>
        <fullName evidence="1">T6SS immunity protein Tdi1 C-terminal domain-containing protein</fullName>
    </recommendedName>
</protein>
<reference evidence="2" key="1">
    <citation type="submission" date="2022-07" db="EMBL/GenBank/DDBJ databases">
        <title>Complete Genome Sequence of the Radioresistant Bacterium Deinococcus aetherius ST0316, Isolated from the Air Dust collected in Lower Stratosphere above Japan.</title>
        <authorList>
            <person name="Satoh K."/>
            <person name="Hagiwara K."/>
            <person name="Katsumata K."/>
            <person name="Kubo A."/>
            <person name="Yokobori S."/>
            <person name="Yamagishi A."/>
            <person name="Oono Y."/>
            <person name="Narumi I."/>
        </authorList>
    </citation>
    <scope>NUCLEOTIDE SEQUENCE</scope>
    <source>
        <strain evidence="2">ST0316</strain>
    </source>
</reference>
<evidence type="ECO:0000313" key="2">
    <source>
        <dbReference type="EMBL" id="BDP42264.1"/>
    </source>
</evidence>